<keyword evidence="2" id="KW-0472">Membrane</keyword>
<keyword evidence="3" id="KW-0732">Signal</keyword>
<gene>
    <name evidence="4" type="ORF">TCNE_LOCUS3003</name>
</gene>
<feature type="region of interest" description="Disordered" evidence="1">
    <location>
        <begin position="147"/>
        <end position="188"/>
    </location>
</feature>
<evidence type="ECO:0000256" key="2">
    <source>
        <dbReference type="SAM" id="Phobius"/>
    </source>
</evidence>
<organism evidence="5 6">
    <name type="scientific">Toxocara canis</name>
    <name type="common">Canine roundworm</name>
    <dbReference type="NCBI Taxonomy" id="6265"/>
    <lineage>
        <taxon>Eukaryota</taxon>
        <taxon>Metazoa</taxon>
        <taxon>Ecdysozoa</taxon>
        <taxon>Nematoda</taxon>
        <taxon>Chromadorea</taxon>
        <taxon>Rhabditida</taxon>
        <taxon>Spirurina</taxon>
        <taxon>Ascaridomorpha</taxon>
        <taxon>Ascaridoidea</taxon>
        <taxon>Toxocaridae</taxon>
        <taxon>Toxocara</taxon>
    </lineage>
</organism>
<proteinExistence type="predicted"/>
<reference evidence="6" key="1">
    <citation type="submission" date="2016-06" db="UniProtKB">
        <authorList>
            <consortium name="WormBaseParasite"/>
        </authorList>
    </citation>
    <scope>IDENTIFICATION</scope>
</reference>
<dbReference type="WBParaSite" id="TCNE_0000300301-mRNA-1">
    <property type="protein sequence ID" value="TCNE_0000300301-mRNA-1"/>
    <property type="gene ID" value="TCNE_0000300301"/>
</dbReference>
<feature type="compositionally biased region" description="Polar residues" evidence="1">
    <location>
        <begin position="173"/>
        <end position="188"/>
    </location>
</feature>
<evidence type="ECO:0000313" key="4">
    <source>
        <dbReference type="EMBL" id="VDM28720.1"/>
    </source>
</evidence>
<name>A0A183U3D3_TOXCA</name>
<feature type="chain" id="PRO_5044552971" evidence="3">
    <location>
        <begin position="20"/>
        <end position="188"/>
    </location>
</feature>
<keyword evidence="2" id="KW-1133">Transmembrane helix</keyword>
<dbReference type="Proteomes" id="UP000050794">
    <property type="component" value="Unassembled WGS sequence"/>
</dbReference>
<protein>
    <submittedName>
        <fullName evidence="6">Secreted protein</fullName>
    </submittedName>
</protein>
<keyword evidence="5" id="KW-1185">Reference proteome</keyword>
<evidence type="ECO:0000313" key="6">
    <source>
        <dbReference type="WBParaSite" id="TCNE_0000300301-mRNA-1"/>
    </source>
</evidence>
<evidence type="ECO:0000256" key="1">
    <source>
        <dbReference type="SAM" id="MobiDB-lite"/>
    </source>
</evidence>
<evidence type="ECO:0000256" key="3">
    <source>
        <dbReference type="SAM" id="SignalP"/>
    </source>
</evidence>
<keyword evidence="2" id="KW-0812">Transmembrane</keyword>
<feature type="transmembrane region" description="Helical" evidence="2">
    <location>
        <begin position="118"/>
        <end position="141"/>
    </location>
</feature>
<accession>A0A183U3D3</accession>
<evidence type="ECO:0000313" key="5">
    <source>
        <dbReference type="Proteomes" id="UP000050794"/>
    </source>
</evidence>
<reference evidence="4 5" key="2">
    <citation type="submission" date="2018-11" db="EMBL/GenBank/DDBJ databases">
        <authorList>
            <consortium name="Pathogen Informatics"/>
        </authorList>
    </citation>
    <scope>NUCLEOTIDE SEQUENCE [LARGE SCALE GENOMIC DNA]</scope>
</reference>
<feature type="signal peptide" evidence="3">
    <location>
        <begin position="1"/>
        <end position="19"/>
    </location>
</feature>
<dbReference type="AlphaFoldDB" id="A0A183U3D3"/>
<sequence length="188" mass="20431">MRFLLIAGILLLLLPYAMLRTYSVQWTPAFVTANNTERFTSMRREAISYATSHGYTIKSEDARTLPIAEGGIMPQEDHEGQLVLPSRMDRTGRIASNQEIRNNDCEDNCLSPLSFGTFVSLCVVCGLFAGAGIGLSIAWFGSDGGSTHNHKGPDKLSQLEPGASAKDSYVPNPETTRSSDITSEVSII</sequence>
<dbReference type="EMBL" id="UYWY01003481">
    <property type="protein sequence ID" value="VDM28720.1"/>
    <property type="molecule type" value="Genomic_DNA"/>
</dbReference>